<sequence>MASFEEVADGRTTSVFQDAVRLLLLIDAASEPVPDPRPTETPADAVAVLHSQVLLQKLDFWLRNPDYLADELISRFERDDNAEDLELARDILDSDEPEVRSHQMLRYLFGAYEPLDEALSVLRTPGLVIRRKQGSAGHTTQHDYYLTASGRTAAQTIVDTAPDLSYYVERSVLVADLAAGRRGSALRDIQYLQPEYADAALGTRIVGIADRARQRLKHALASIESEERQ</sequence>
<organism evidence="1 2">
    <name type="scientific">Brevibacterium aurantiacum</name>
    <dbReference type="NCBI Taxonomy" id="273384"/>
    <lineage>
        <taxon>Bacteria</taxon>
        <taxon>Bacillati</taxon>
        <taxon>Actinomycetota</taxon>
        <taxon>Actinomycetes</taxon>
        <taxon>Micrococcales</taxon>
        <taxon>Brevibacteriaceae</taxon>
        <taxon>Brevibacterium</taxon>
    </lineage>
</organism>
<dbReference type="EMBL" id="CP025330">
    <property type="protein sequence ID" value="AZT94777.1"/>
    <property type="molecule type" value="Genomic_DNA"/>
</dbReference>
<evidence type="ECO:0000313" key="1">
    <source>
        <dbReference type="EMBL" id="AZT94777.1"/>
    </source>
</evidence>
<name>A0A3Q9NTH6_BREAU</name>
<gene>
    <name evidence="1" type="ORF">CXR23_17880</name>
</gene>
<evidence type="ECO:0000313" key="2">
    <source>
        <dbReference type="Proteomes" id="UP000283000"/>
    </source>
</evidence>
<dbReference type="Proteomes" id="UP000283000">
    <property type="component" value="Chromosome"/>
</dbReference>
<dbReference type="RefSeq" id="WP_127363297.1">
    <property type="nucleotide sequence ID" value="NZ_CP025330.1"/>
</dbReference>
<proteinExistence type="predicted"/>
<protein>
    <submittedName>
        <fullName evidence="1">Uncharacterized protein</fullName>
    </submittedName>
</protein>
<reference evidence="1 2" key="1">
    <citation type="submission" date="2017-12" db="EMBL/GenBank/DDBJ databases">
        <authorList>
            <person name="Levesque S."/>
        </authorList>
    </citation>
    <scope>NUCLEOTIDE SEQUENCE [LARGE SCALE GENOMIC DNA]</scope>
    <source>
        <strain evidence="1 2">SMQ-1417</strain>
    </source>
</reference>
<dbReference type="AlphaFoldDB" id="A0A3Q9NTH6"/>
<reference evidence="1 2" key="2">
    <citation type="submission" date="2019-01" db="EMBL/GenBank/DDBJ databases">
        <title>Comparative genomic analysis of Brevibacterium aurantiacum sheds light on its evolution and its adaptation to smear-ripened cheeses.</title>
        <authorList>
            <person name="Moineau S."/>
        </authorList>
    </citation>
    <scope>NUCLEOTIDE SEQUENCE [LARGE SCALE GENOMIC DNA]</scope>
    <source>
        <strain evidence="1 2">SMQ-1417</strain>
    </source>
</reference>
<accession>A0A3Q9NTH6</accession>